<keyword evidence="3" id="KW-1185">Reference proteome</keyword>
<organism evidence="2 3">
    <name type="scientific">Oligosphaera ethanolica</name>
    <dbReference type="NCBI Taxonomy" id="760260"/>
    <lineage>
        <taxon>Bacteria</taxon>
        <taxon>Pseudomonadati</taxon>
        <taxon>Lentisphaerota</taxon>
        <taxon>Oligosphaeria</taxon>
        <taxon>Oligosphaerales</taxon>
        <taxon>Oligosphaeraceae</taxon>
        <taxon>Oligosphaera</taxon>
    </lineage>
</organism>
<evidence type="ECO:0008006" key="4">
    <source>
        <dbReference type="Google" id="ProtNLM"/>
    </source>
</evidence>
<evidence type="ECO:0000256" key="1">
    <source>
        <dbReference type="SAM" id="SignalP"/>
    </source>
</evidence>
<dbReference type="AlphaFoldDB" id="A0AAE3VG38"/>
<reference evidence="2" key="1">
    <citation type="submission" date="2023-07" db="EMBL/GenBank/DDBJ databases">
        <title>Genomic Encyclopedia of Type Strains, Phase IV (KMG-IV): sequencing the most valuable type-strain genomes for metagenomic binning, comparative biology and taxonomic classification.</title>
        <authorList>
            <person name="Goeker M."/>
        </authorList>
    </citation>
    <scope>NUCLEOTIDE SEQUENCE</scope>
    <source>
        <strain evidence="2">DSM 24202</strain>
    </source>
</reference>
<dbReference type="InterPro" id="IPR017850">
    <property type="entry name" value="Alkaline_phosphatase_core_sf"/>
</dbReference>
<name>A0AAE3VG38_9BACT</name>
<dbReference type="PANTHER" id="PTHR43737">
    <property type="entry name" value="BLL7424 PROTEIN"/>
    <property type="match status" value="1"/>
</dbReference>
<keyword evidence="1" id="KW-0732">Signal</keyword>
<gene>
    <name evidence="2" type="ORF">J3R75_001750</name>
</gene>
<proteinExistence type="predicted"/>
<accession>A0AAE3VG38</accession>
<evidence type="ECO:0000313" key="2">
    <source>
        <dbReference type="EMBL" id="MDQ0289643.1"/>
    </source>
</evidence>
<dbReference type="EMBL" id="JAUSVL010000001">
    <property type="protein sequence ID" value="MDQ0289643.1"/>
    <property type="molecule type" value="Genomic_DNA"/>
</dbReference>
<sequence>MNIIRAIALLVCCLVAGLHAAGARKSARSVIEIWVWGGPSQLETFDPKPNAPKDYNNGLKAIPTNVPGIEIGEMLPKLALQADKYSIIRTMTHPHRGHETATYLMQTGREPGDGKVYPAIGAVIAMFKAKEYQGDIPPYVILTIPKGRFSEIGFLSEEYSPLVTGGNPSQARFIVDGIVPPGGLSSKELGQRFALLDKLDTLRQHAPAACPELQAFAEAGTYARKVIEGDAAKVFDLSLEEAAMRDRYGRNSVGQSCLVARRLVQVGVPYITINAQGWDSHKRHFETMKQRTAEMDQAFATLLQDLAEKDLLDSTVIWWSGEFGRGPKIDWEAPWNGGRNHYSKCFSAVVAGGGFAGGRVVGVSDEVAGEVVSRPVAPQDLLGSIYELCGIDPDGPLPNPIGLQSTVLPPASPAGRLKELYVHSEVKP</sequence>
<dbReference type="Pfam" id="PF07394">
    <property type="entry name" value="DUF1501"/>
    <property type="match status" value="1"/>
</dbReference>
<dbReference type="SUPFAM" id="SSF53649">
    <property type="entry name" value="Alkaline phosphatase-like"/>
    <property type="match status" value="1"/>
</dbReference>
<feature type="chain" id="PRO_5041908587" description="DUF1501 domain-containing protein" evidence="1">
    <location>
        <begin position="21"/>
        <end position="428"/>
    </location>
</feature>
<dbReference type="RefSeq" id="WP_307261099.1">
    <property type="nucleotide sequence ID" value="NZ_JAUSVL010000001.1"/>
</dbReference>
<comment type="caution">
    <text evidence="2">The sequence shown here is derived from an EMBL/GenBank/DDBJ whole genome shotgun (WGS) entry which is preliminary data.</text>
</comment>
<feature type="signal peptide" evidence="1">
    <location>
        <begin position="1"/>
        <end position="20"/>
    </location>
</feature>
<dbReference type="Proteomes" id="UP001238163">
    <property type="component" value="Unassembled WGS sequence"/>
</dbReference>
<evidence type="ECO:0000313" key="3">
    <source>
        <dbReference type="Proteomes" id="UP001238163"/>
    </source>
</evidence>
<protein>
    <recommendedName>
        <fullName evidence="4">DUF1501 domain-containing protein</fullName>
    </recommendedName>
</protein>
<dbReference type="InterPro" id="IPR010869">
    <property type="entry name" value="DUF1501"/>
</dbReference>
<dbReference type="PANTHER" id="PTHR43737:SF1">
    <property type="entry name" value="DUF1501 DOMAIN-CONTAINING PROTEIN"/>
    <property type="match status" value="1"/>
</dbReference>